<organism evidence="1 2">
    <name type="scientific">Sporothrix stenoceras</name>
    <dbReference type="NCBI Taxonomy" id="5173"/>
    <lineage>
        <taxon>Eukaryota</taxon>
        <taxon>Fungi</taxon>
        <taxon>Dikarya</taxon>
        <taxon>Ascomycota</taxon>
        <taxon>Pezizomycotina</taxon>
        <taxon>Sordariomycetes</taxon>
        <taxon>Sordariomycetidae</taxon>
        <taxon>Ophiostomatales</taxon>
        <taxon>Ophiostomataceae</taxon>
        <taxon>Sporothrix</taxon>
    </lineage>
</organism>
<protein>
    <submittedName>
        <fullName evidence="1">Uncharacterized protein</fullName>
    </submittedName>
</protein>
<comment type="caution">
    <text evidence="1">The sequence shown here is derived from an EMBL/GenBank/DDBJ whole genome shotgun (WGS) entry which is preliminary data.</text>
</comment>
<evidence type="ECO:0000313" key="2">
    <source>
        <dbReference type="Proteomes" id="UP001583186"/>
    </source>
</evidence>
<name>A0ABR3YM68_9PEZI</name>
<dbReference type="EMBL" id="JAWCUI010000079">
    <property type="protein sequence ID" value="KAL1889145.1"/>
    <property type="molecule type" value="Genomic_DNA"/>
</dbReference>
<reference evidence="1 2" key="1">
    <citation type="journal article" date="2024" name="IMA Fungus">
        <title>IMA Genome - F19 : A genome assembly and annotation guide to empower mycologists, including annotated draft genome sequences of Ceratocystis pirilliformis, Diaporthe australafricana, Fusarium ophioides, Paecilomyces lecythidis, and Sporothrix stenoceras.</title>
        <authorList>
            <person name="Aylward J."/>
            <person name="Wilson A.M."/>
            <person name="Visagie C.M."/>
            <person name="Spraker J."/>
            <person name="Barnes I."/>
            <person name="Buitendag C."/>
            <person name="Ceriani C."/>
            <person name="Del Mar Angel L."/>
            <person name="du Plessis D."/>
            <person name="Fuchs T."/>
            <person name="Gasser K."/>
            <person name="Kramer D."/>
            <person name="Li W."/>
            <person name="Munsamy K."/>
            <person name="Piso A."/>
            <person name="Price J.L."/>
            <person name="Sonnekus B."/>
            <person name="Thomas C."/>
            <person name="van der Nest A."/>
            <person name="van Dijk A."/>
            <person name="van Heerden A."/>
            <person name="van Vuuren N."/>
            <person name="Yilmaz N."/>
            <person name="Duong T.A."/>
            <person name="van der Merwe N.A."/>
            <person name="Wingfield M.J."/>
            <person name="Wingfield B.D."/>
        </authorList>
    </citation>
    <scope>NUCLEOTIDE SEQUENCE [LARGE SCALE GENOMIC DNA]</scope>
    <source>
        <strain evidence="1 2">CMW 5346</strain>
    </source>
</reference>
<accession>A0ABR3YM68</accession>
<proteinExistence type="predicted"/>
<keyword evidence="2" id="KW-1185">Reference proteome</keyword>
<evidence type="ECO:0000313" key="1">
    <source>
        <dbReference type="EMBL" id="KAL1889145.1"/>
    </source>
</evidence>
<gene>
    <name evidence="1" type="ORF">Sste5346_009093</name>
</gene>
<dbReference type="Proteomes" id="UP001583186">
    <property type="component" value="Unassembled WGS sequence"/>
</dbReference>
<sequence>MSPSEKPGMAHLEATVGDTKDANAAVKGGGDTFIGEELVKSRFDEMSPARTLWVFRRVALVSLAVYTGYVCEGFEVGQGSLNVGQVVTLVYISWFAEKFGRKSCLYLAWLWLVILKAQCPLDNRSRRSMHLVDTRHPYNALFRHYPDVLRVIVSTEAAGVTKDSAQLSMCTLRQI</sequence>